<accession>A0AAN7KEX2</accession>
<name>A0AAN7KEX2_TRANT</name>
<keyword evidence="2" id="KW-0539">Nucleus</keyword>
<dbReference type="PANTHER" id="PTHR10252">
    <property type="entry name" value="HISTONE-LIKE TRANSCRIPTION FACTOR CCAAT-RELATED"/>
    <property type="match status" value="1"/>
</dbReference>
<protein>
    <recommendedName>
        <fullName evidence="4">Transcription factor CBF/NF-Y/archaeal histone domain-containing protein</fullName>
    </recommendedName>
</protein>
<dbReference type="Gene3D" id="1.10.20.10">
    <property type="entry name" value="Histone, subunit A"/>
    <property type="match status" value="1"/>
</dbReference>
<dbReference type="GO" id="GO:0000976">
    <property type="term" value="F:transcription cis-regulatory region binding"/>
    <property type="evidence" value="ECO:0007669"/>
    <property type="project" value="TreeGrafter"/>
</dbReference>
<evidence type="ECO:0000256" key="1">
    <source>
        <dbReference type="ARBA" id="ARBA00004123"/>
    </source>
</evidence>
<dbReference type="Proteomes" id="UP001346149">
    <property type="component" value="Unassembled WGS sequence"/>
</dbReference>
<comment type="caution">
    <text evidence="5">The sequence shown here is derived from an EMBL/GenBank/DDBJ whole genome shotgun (WGS) entry which is preliminary data.</text>
</comment>
<proteinExistence type="predicted"/>
<sequence length="257" mass="29358">MGGPEVLLSPKPRKCDLKAHFLFSFFLNRESISKTVKNLFFFRLVRRGGNEPKDKSNDSMGTPKKRNNNRCREAQDQKEEKKKKKGNESGKSIKINGDSVKRGRLIGPSPSSRHRGGEEKLKKNGSSKLIDVGNGDHSSCRKKQKREKEEEDDGEEASKLNVIPMSRVQRIVKSEGPDLRINQEAYFLINKATEKFIEQFCEDAFTSAAVHDPKRLLKYSHLSSVVNKERRYDFLSDFVPEKIKAEDALKEIKSEET</sequence>
<feature type="compositionally biased region" description="Basic and acidic residues" evidence="3">
    <location>
        <begin position="48"/>
        <end position="57"/>
    </location>
</feature>
<dbReference type="AlphaFoldDB" id="A0AAN7KEX2"/>
<evidence type="ECO:0000256" key="2">
    <source>
        <dbReference type="ARBA" id="ARBA00023242"/>
    </source>
</evidence>
<reference evidence="5 6" key="1">
    <citation type="journal article" date="2023" name="Hortic Res">
        <title>Pangenome of water caltrop reveals structural variations and asymmetric subgenome divergence after allopolyploidization.</title>
        <authorList>
            <person name="Zhang X."/>
            <person name="Chen Y."/>
            <person name="Wang L."/>
            <person name="Yuan Y."/>
            <person name="Fang M."/>
            <person name="Shi L."/>
            <person name="Lu R."/>
            <person name="Comes H.P."/>
            <person name="Ma Y."/>
            <person name="Chen Y."/>
            <person name="Huang G."/>
            <person name="Zhou Y."/>
            <person name="Zheng Z."/>
            <person name="Qiu Y."/>
        </authorList>
    </citation>
    <scope>NUCLEOTIDE SEQUENCE [LARGE SCALE GENOMIC DNA]</scope>
    <source>
        <strain evidence="5">F231</strain>
    </source>
</reference>
<gene>
    <name evidence="5" type="ORF">SAY86_008225</name>
</gene>
<dbReference type="GO" id="GO:0005634">
    <property type="term" value="C:nucleus"/>
    <property type="evidence" value="ECO:0007669"/>
    <property type="project" value="UniProtKB-SubCell"/>
</dbReference>
<dbReference type="GO" id="GO:0046982">
    <property type="term" value="F:protein heterodimerization activity"/>
    <property type="evidence" value="ECO:0007669"/>
    <property type="project" value="InterPro"/>
</dbReference>
<evidence type="ECO:0000256" key="3">
    <source>
        <dbReference type="SAM" id="MobiDB-lite"/>
    </source>
</evidence>
<dbReference type="Pfam" id="PF00808">
    <property type="entry name" value="CBFD_NFYB_HMF"/>
    <property type="match status" value="1"/>
</dbReference>
<feature type="compositionally biased region" description="Basic and acidic residues" evidence="3">
    <location>
        <begin position="70"/>
        <end position="80"/>
    </location>
</feature>
<dbReference type="EMBL" id="JAXQNO010000024">
    <property type="protein sequence ID" value="KAK4762457.1"/>
    <property type="molecule type" value="Genomic_DNA"/>
</dbReference>
<evidence type="ECO:0000259" key="4">
    <source>
        <dbReference type="Pfam" id="PF00808"/>
    </source>
</evidence>
<evidence type="ECO:0000313" key="6">
    <source>
        <dbReference type="Proteomes" id="UP001346149"/>
    </source>
</evidence>
<organism evidence="5 6">
    <name type="scientific">Trapa natans</name>
    <name type="common">Water chestnut</name>
    <dbReference type="NCBI Taxonomy" id="22666"/>
    <lineage>
        <taxon>Eukaryota</taxon>
        <taxon>Viridiplantae</taxon>
        <taxon>Streptophyta</taxon>
        <taxon>Embryophyta</taxon>
        <taxon>Tracheophyta</taxon>
        <taxon>Spermatophyta</taxon>
        <taxon>Magnoliopsida</taxon>
        <taxon>eudicotyledons</taxon>
        <taxon>Gunneridae</taxon>
        <taxon>Pentapetalae</taxon>
        <taxon>rosids</taxon>
        <taxon>malvids</taxon>
        <taxon>Myrtales</taxon>
        <taxon>Lythraceae</taxon>
        <taxon>Trapa</taxon>
    </lineage>
</organism>
<dbReference type="InterPro" id="IPR003958">
    <property type="entry name" value="CBFA_NFYB_domain"/>
</dbReference>
<dbReference type="GO" id="GO:0006355">
    <property type="term" value="P:regulation of DNA-templated transcription"/>
    <property type="evidence" value="ECO:0007669"/>
    <property type="project" value="TreeGrafter"/>
</dbReference>
<dbReference type="InterPro" id="IPR050568">
    <property type="entry name" value="Transcr_DNA_Rep_Reg"/>
</dbReference>
<keyword evidence="6" id="KW-1185">Reference proteome</keyword>
<feature type="domain" description="Transcription factor CBF/NF-Y/archaeal histone" evidence="4">
    <location>
        <begin position="163"/>
        <end position="226"/>
    </location>
</feature>
<evidence type="ECO:0000313" key="5">
    <source>
        <dbReference type="EMBL" id="KAK4762457.1"/>
    </source>
</evidence>
<dbReference type="InterPro" id="IPR009072">
    <property type="entry name" value="Histone-fold"/>
</dbReference>
<dbReference type="SUPFAM" id="SSF47113">
    <property type="entry name" value="Histone-fold"/>
    <property type="match status" value="1"/>
</dbReference>
<feature type="region of interest" description="Disordered" evidence="3">
    <location>
        <begin position="48"/>
        <end position="157"/>
    </location>
</feature>
<comment type="subcellular location">
    <subcellularLocation>
        <location evidence="1">Nucleus</location>
    </subcellularLocation>
</comment>
<dbReference type="PANTHER" id="PTHR10252:SF93">
    <property type="entry name" value="DNA POLYMERASE II SUBUNIT B3-1"/>
    <property type="match status" value="1"/>
</dbReference>